<name>A0A7S1F277_NOCSC</name>
<proteinExistence type="predicted"/>
<dbReference type="EMBL" id="HBFQ01020551">
    <property type="protein sequence ID" value="CAD8840016.1"/>
    <property type="molecule type" value="Transcribed_RNA"/>
</dbReference>
<accession>A0A7S1F277</accession>
<sequence length="193" mass="22187">MAAAPWWSWHCWVCQDAHVDSSLEVEVQSAKGDFQKPSAPPLASPRDQERSRLRELVKTFVHRGMEGVFCELVDETGSLRSGMYHIDERLSSVTFELVEDNVGPRAKHVIPFCQVSEVLRPEDGEAPFSGALKTLNAEQRKKLLKVVYHTEHMAKRHVCFLEATNSDRQRFMTCVRILRRYMDEQSDELMPVN</sequence>
<dbReference type="AlphaFoldDB" id="A0A7S1F277"/>
<organism evidence="1">
    <name type="scientific">Noctiluca scintillans</name>
    <name type="common">Sea sparkle</name>
    <name type="synonym">Red tide dinoflagellate</name>
    <dbReference type="NCBI Taxonomy" id="2966"/>
    <lineage>
        <taxon>Eukaryota</taxon>
        <taxon>Sar</taxon>
        <taxon>Alveolata</taxon>
        <taxon>Dinophyceae</taxon>
        <taxon>Noctilucales</taxon>
        <taxon>Noctilucaceae</taxon>
        <taxon>Noctiluca</taxon>
    </lineage>
</organism>
<reference evidence="1" key="1">
    <citation type="submission" date="2021-01" db="EMBL/GenBank/DDBJ databases">
        <authorList>
            <person name="Corre E."/>
            <person name="Pelletier E."/>
            <person name="Niang G."/>
            <person name="Scheremetjew M."/>
            <person name="Finn R."/>
            <person name="Kale V."/>
            <person name="Holt S."/>
            <person name="Cochrane G."/>
            <person name="Meng A."/>
            <person name="Brown T."/>
            <person name="Cohen L."/>
        </authorList>
    </citation>
    <scope>NUCLEOTIDE SEQUENCE</scope>
</reference>
<protein>
    <submittedName>
        <fullName evidence="1">Uncharacterized protein</fullName>
    </submittedName>
</protein>
<gene>
    <name evidence="1" type="ORF">NSCI0253_LOCUS14364</name>
</gene>
<evidence type="ECO:0000313" key="1">
    <source>
        <dbReference type="EMBL" id="CAD8840016.1"/>
    </source>
</evidence>